<dbReference type="InterPro" id="IPR000683">
    <property type="entry name" value="Gfo/Idh/MocA-like_OxRdtase_N"/>
</dbReference>
<reference evidence="5 6" key="1">
    <citation type="submission" date="2020-08" db="EMBL/GenBank/DDBJ databases">
        <title>Genome public.</title>
        <authorList>
            <person name="Liu C."/>
            <person name="Sun Q."/>
        </authorList>
    </citation>
    <scope>NUCLEOTIDE SEQUENCE [LARGE SCALE GENOMIC DNA]</scope>
    <source>
        <strain evidence="5 6">NSJ-9</strain>
    </source>
</reference>
<dbReference type="Gene3D" id="3.40.50.720">
    <property type="entry name" value="NAD(P)-binding Rossmann-like Domain"/>
    <property type="match status" value="1"/>
</dbReference>
<dbReference type="RefSeq" id="WP_186854237.1">
    <property type="nucleotide sequence ID" value="NZ_JACOPG010000002.1"/>
</dbReference>
<evidence type="ECO:0000256" key="1">
    <source>
        <dbReference type="ARBA" id="ARBA00010928"/>
    </source>
</evidence>
<organism evidence="5 6">
    <name type="scientific">Roseburia lenta</name>
    <dbReference type="NCBI Taxonomy" id="2763061"/>
    <lineage>
        <taxon>Bacteria</taxon>
        <taxon>Bacillati</taxon>
        <taxon>Bacillota</taxon>
        <taxon>Clostridia</taxon>
        <taxon>Lachnospirales</taxon>
        <taxon>Lachnospiraceae</taxon>
        <taxon>Roseburia</taxon>
    </lineage>
</organism>
<dbReference type="Pfam" id="PF22725">
    <property type="entry name" value="GFO_IDH_MocA_C3"/>
    <property type="match status" value="1"/>
</dbReference>
<dbReference type="PANTHER" id="PTHR22604">
    <property type="entry name" value="OXIDOREDUCTASES"/>
    <property type="match status" value="1"/>
</dbReference>
<evidence type="ECO:0000256" key="2">
    <source>
        <dbReference type="ARBA" id="ARBA00023002"/>
    </source>
</evidence>
<proteinExistence type="inferred from homology"/>
<evidence type="ECO:0000313" key="5">
    <source>
        <dbReference type="EMBL" id="MBC5686374.1"/>
    </source>
</evidence>
<feature type="domain" description="Gfo/Idh/MocA-like oxidoreductase N-terminal" evidence="3">
    <location>
        <begin position="4"/>
        <end position="118"/>
    </location>
</feature>
<evidence type="ECO:0000259" key="4">
    <source>
        <dbReference type="Pfam" id="PF22725"/>
    </source>
</evidence>
<dbReference type="SUPFAM" id="SSF55347">
    <property type="entry name" value="Glyceraldehyde-3-phosphate dehydrogenase-like, C-terminal domain"/>
    <property type="match status" value="1"/>
</dbReference>
<sequence>MEKFRWCFIGTGKLGHQVAGQLLASGRHEIVSCYTRNMDNAKAFAEEFHCKAYGSAEEAILADGVEGVYVVTPHNAHFRYVKEALELGKPVLCEKAFTVTAEETDSLIALAREKKVYLAEAMWTWFSPAANQVKLWLMEDKLGKVTDANFTYHMKSVKYAPRVSDPKRAGGALLDITIYPITYAYRLWGYPVKIESSGTIENGIDYGEDVMLTFENGLTARISASIVDMKGLEKMTISGEKGKIQASFYHATNQVTYKKNIFHKEVFKGPGPRINSYLDEFDAVAEDIRAGRLESKMVPLQATSDVMHILDRIRKQIGLEYTELE</sequence>
<accession>A0ABR7GFZ2</accession>
<dbReference type="PANTHER" id="PTHR22604:SF105">
    <property type="entry name" value="TRANS-1,2-DIHYDROBENZENE-1,2-DIOL DEHYDROGENASE"/>
    <property type="match status" value="1"/>
</dbReference>
<dbReference type="InterPro" id="IPR050984">
    <property type="entry name" value="Gfo/Idh/MocA_domain"/>
</dbReference>
<dbReference type="Pfam" id="PF01408">
    <property type="entry name" value="GFO_IDH_MocA"/>
    <property type="match status" value="1"/>
</dbReference>
<dbReference type="SUPFAM" id="SSF51735">
    <property type="entry name" value="NAD(P)-binding Rossmann-fold domains"/>
    <property type="match status" value="1"/>
</dbReference>
<name>A0ABR7GFZ2_9FIRM</name>
<protein>
    <submittedName>
        <fullName evidence="5">Gfo/Idh/MocA family oxidoreductase</fullName>
    </submittedName>
</protein>
<comment type="similarity">
    <text evidence="1">Belongs to the Gfo/Idh/MocA family.</text>
</comment>
<dbReference type="InterPro" id="IPR055170">
    <property type="entry name" value="GFO_IDH_MocA-like_dom"/>
</dbReference>
<gene>
    <name evidence="5" type="ORF">H8R94_07100</name>
</gene>
<dbReference type="Gene3D" id="3.30.360.10">
    <property type="entry name" value="Dihydrodipicolinate Reductase, domain 2"/>
    <property type="match status" value="1"/>
</dbReference>
<evidence type="ECO:0000259" key="3">
    <source>
        <dbReference type="Pfam" id="PF01408"/>
    </source>
</evidence>
<keyword evidence="6" id="KW-1185">Reference proteome</keyword>
<keyword evidence="2" id="KW-0560">Oxidoreductase</keyword>
<dbReference type="InterPro" id="IPR036291">
    <property type="entry name" value="NAD(P)-bd_dom_sf"/>
</dbReference>
<evidence type="ECO:0000313" key="6">
    <source>
        <dbReference type="Proteomes" id="UP000643810"/>
    </source>
</evidence>
<feature type="domain" description="GFO/IDH/MocA-like oxidoreductase" evidence="4">
    <location>
        <begin position="132"/>
        <end position="244"/>
    </location>
</feature>
<dbReference type="EMBL" id="JACOPG010000002">
    <property type="protein sequence ID" value="MBC5686374.1"/>
    <property type="molecule type" value="Genomic_DNA"/>
</dbReference>
<comment type="caution">
    <text evidence="5">The sequence shown here is derived from an EMBL/GenBank/DDBJ whole genome shotgun (WGS) entry which is preliminary data.</text>
</comment>
<dbReference type="Proteomes" id="UP000643810">
    <property type="component" value="Unassembled WGS sequence"/>
</dbReference>